<protein>
    <submittedName>
        <fullName evidence="5">Uncharacterized protein</fullName>
    </submittedName>
</protein>
<accession>A0A9Q0KES6</accession>
<evidence type="ECO:0000259" key="2">
    <source>
        <dbReference type="Pfam" id="PF18087"/>
    </source>
</evidence>
<name>A0A9Q0KES6_9MAGN</name>
<dbReference type="PANTHER" id="PTHR35299:SF3">
    <property type="entry name" value="RUBISCO ACCUMULATION FACTOR 1.2, CHLOROPLASTIC"/>
    <property type="match status" value="1"/>
</dbReference>
<dbReference type="InterPro" id="IPR040858">
    <property type="entry name" value="Raf1_C"/>
</dbReference>
<keyword evidence="1" id="KW-0143">Chaperone</keyword>
<dbReference type="EMBL" id="JAMYWD010000006">
    <property type="protein sequence ID" value="KAJ4968986.1"/>
    <property type="molecule type" value="Genomic_DNA"/>
</dbReference>
<sequence>MIFSTVAQTSTAATMLSLNPTKPLSLFHSQLQSSSPFLKHNQQQPPPIRLLHLRNLKPTTLLVAAAASSSNNQVYQPFRPPTSSVPSQFSSLGTDGRLEVLQNRLGLWFEYAPLIPSLFQEGFSPSSIEEVTGISGVEQNRIVVAAKVRDSLVQSNFDPEILSFFDNGGAELLYEIRLLSAAQRASAATYIVLNRLDPQGTQELARAMKDFPRRRGDQGWESFTYASPADCLSFMYFRQSREHRELSEGRKSALERALEVAETENAKRRILDELEAKSGRGEVKEGDVAVRTKVPVVRLKIGEVSEATSVVILPVCEAGEGETGVVEAPGECRSKGEFGVMEAEKGWRRWVVLPGWEPVVGLGKGVVVAFGDARVLPWKVNRWYKEEAILVVADREKKEVEAEDGFYLVSSVPDDHGGLKVERGSALKELGVKQCLGNVVLVVRPPKEEIDDQLQDDDWE</sequence>
<keyword evidence="6" id="KW-1185">Reference proteome</keyword>
<dbReference type="GO" id="GO:0009507">
    <property type="term" value="C:chloroplast"/>
    <property type="evidence" value="ECO:0007669"/>
    <property type="project" value="TreeGrafter"/>
</dbReference>
<dbReference type="Pfam" id="PF18087">
    <property type="entry name" value="RuBisCo_chap_C"/>
    <property type="match status" value="1"/>
</dbReference>
<dbReference type="Pfam" id="PF18578">
    <property type="entry name" value="Raf1_N"/>
    <property type="match status" value="1"/>
</dbReference>
<evidence type="ECO:0000313" key="5">
    <source>
        <dbReference type="EMBL" id="KAJ4968986.1"/>
    </source>
</evidence>
<evidence type="ECO:0000256" key="1">
    <source>
        <dbReference type="ARBA" id="ARBA00023186"/>
    </source>
</evidence>
<dbReference type="InterPro" id="IPR037494">
    <property type="entry name" value="RAF1"/>
</dbReference>
<feature type="domain" description="Rubisco accumulation factor 1 alpha-helical" evidence="3">
    <location>
        <begin position="165"/>
        <end position="274"/>
    </location>
</feature>
<dbReference type="InterPro" id="IPR041358">
    <property type="entry name" value="Raf1_N"/>
</dbReference>
<dbReference type="GO" id="GO:0110102">
    <property type="term" value="P:ribulose bisphosphate carboxylase complex assembly"/>
    <property type="evidence" value="ECO:0007669"/>
    <property type="project" value="UniProtKB-ARBA"/>
</dbReference>
<gene>
    <name evidence="5" type="ORF">NE237_015687</name>
</gene>
<reference evidence="5" key="1">
    <citation type="journal article" date="2023" name="Plant J.">
        <title>The genome of the king protea, Protea cynaroides.</title>
        <authorList>
            <person name="Chang J."/>
            <person name="Duong T.A."/>
            <person name="Schoeman C."/>
            <person name="Ma X."/>
            <person name="Roodt D."/>
            <person name="Barker N."/>
            <person name="Li Z."/>
            <person name="Van de Peer Y."/>
            <person name="Mizrachi E."/>
        </authorList>
    </citation>
    <scope>NUCLEOTIDE SEQUENCE</scope>
    <source>
        <tissue evidence="5">Young leaves</tissue>
    </source>
</reference>
<dbReference type="OrthoDB" id="2017169at2759"/>
<dbReference type="PANTHER" id="PTHR35299">
    <property type="entry name" value="RUBISCO ACCUMULATION FACTOR 1"/>
    <property type="match status" value="1"/>
</dbReference>
<proteinExistence type="predicted"/>
<dbReference type="AlphaFoldDB" id="A0A9Q0KES6"/>
<feature type="domain" description="Rubisco accumulation factor 1 helix turn helix" evidence="4">
    <location>
        <begin position="94"/>
        <end position="153"/>
    </location>
</feature>
<organism evidence="5 6">
    <name type="scientific">Protea cynaroides</name>
    <dbReference type="NCBI Taxonomy" id="273540"/>
    <lineage>
        <taxon>Eukaryota</taxon>
        <taxon>Viridiplantae</taxon>
        <taxon>Streptophyta</taxon>
        <taxon>Embryophyta</taxon>
        <taxon>Tracheophyta</taxon>
        <taxon>Spermatophyta</taxon>
        <taxon>Magnoliopsida</taxon>
        <taxon>Proteales</taxon>
        <taxon>Proteaceae</taxon>
        <taxon>Protea</taxon>
    </lineage>
</organism>
<comment type="caution">
    <text evidence="5">The sequence shown here is derived from an EMBL/GenBank/DDBJ whole genome shotgun (WGS) entry which is preliminary data.</text>
</comment>
<dbReference type="Proteomes" id="UP001141806">
    <property type="component" value="Unassembled WGS sequence"/>
</dbReference>
<evidence type="ECO:0000259" key="4">
    <source>
        <dbReference type="Pfam" id="PF18579"/>
    </source>
</evidence>
<evidence type="ECO:0000259" key="3">
    <source>
        <dbReference type="Pfam" id="PF18578"/>
    </source>
</evidence>
<dbReference type="InterPro" id="IPR040781">
    <property type="entry name" value="Raf1_HTH"/>
</dbReference>
<dbReference type="Pfam" id="PF18579">
    <property type="entry name" value="Raf1_HTH"/>
    <property type="match status" value="1"/>
</dbReference>
<evidence type="ECO:0000313" key="6">
    <source>
        <dbReference type="Proteomes" id="UP001141806"/>
    </source>
</evidence>
<feature type="domain" description="Rubisco accumulation factor 1 C-terminal" evidence="2">
    <location>
        <begin position="294"/>
        <end position="447"/>
    </location>
</feature>